<sequence length="72" mass="8004">MQKWAIQWNRASLAGLYWIAVEFVITFEADGDLANQLFADAQKVRSAIPAIRQNDHPTMLLGNCLTLSSLVA</sequence>
<comment type="caution">
    <text evidence="1">The sequence shown here is derived from an EMBL/GenBank/DDBJ whole genome shotgun (WGS) entry which is preliminary data.</text>
</comment>
<dbReference type="Proteomes" id="UP000326912">
    <property type="component" value="Unassembled WGS sequence"/>
</dbReference>
<evidence type="ECO:0000313" key="2">
    <source>
        <dbReference type="Proteomes" id="UP000326912"/>
    </source>
</evidence>
<protein>
    <submittedName>
        <fullName evidence="1">Uncharacterized protein</fullName>
    </submittedName>
</protein>
<evidence type="ECO:0000313" key="1">
    <source>
        <dbReference type="EMBL" id="GER89693.1"/>
    </source>
</evidence>
<dbReference type="AlphaFoldDB" id="A0A5J4KQ23"/>
<proteinExistence type="predicted"/>
<organism evidence="1 2">
    <name type="scientific">Dictyobacter vulcani</name>
    <dbReference type="NCBI Taxonomy" id="2607529"/>
    <lineage>
        <taxon>Bacteria</taxon>
        <taxon>Bacillati</taxon>
        <taxon>Chloroflexota</taxon>
        <taxon>Ktedonobacteria</taxon>
        <taxon>Ktedonobacterales</taxon>
        <taxon>Dictyobacteraceae</taxon>
        <taxon>Dictyobacter</taxon>
    </lineage>
</organism>
<dbReference type="EMBL" id="BKZW01000002">
    <property type="protein sequence ID" value="GER89693.1"/>
    <property type="molecule type" value="Genomic_DNA"/>
</dbReference>
<accession>A0A5J4KQ23</accession>
<reference evidence="1 2" key="1">
    <citation type="submission" date="2019-10" db="EMBL/GenBank/DDBJ databases">
        <title>Dictyobacter vulcani sp. nov., within the class Ktedonobacteria, isolated from soil of volcanic Mt. Zao.</title>
        <authorList>
            <person name="Zheng Y."/>
            <person name="Wang C.M."/>
            <person name="Sakai Y."/>
            <person name="Abe K."/>
            <person name="Yokota A."/>
            <person name="Yabe S."/>
        </authorList>
    </citation>
    <scope>NUCLEOTIDE SEQUENCE [LARGE SCALE GENOMIC DNA]</scope>
    <source>
        <strain evidence="1 2">W12</strain>
    </source>
</reference>
<name>A0A5J4KQ23_9CHLR</name>
<keyword evidence="2" id="KW-1185">Reference proteome</keyword>
<gene>
    <name evidence="1" type="ORF">KDW_38550</name>
</gene>